<dbReference type="PANTHER" id="PTHR42940:SF7">
    <property type="entry name" value="ALCOHOL DEHYDROGENASE-LIKE N-TERMINAL DOMAIN-CONTAINING PROTEIN"/>
    <property type="match status" value="1"/>
</dbReference>
<evidence type="ECO:0000259" key="8">
    <source>
        <dbReference type="SMART" id="SM00829"/>
    </source>
</evidence>
<dbReference type="OrthoDB" id="256333at2759"/>
<evidence type="ECO:0000256" key="3">
    <source>
        <dbReference type="ARBA" id="ARBA00022723"/>
    </source>
</evidence>
<dbReference type="InterPro" id="IPR013154">
    <property type="entry name" value="ADH-like_N"/>
</dbReference>
<gene>
    <name evidence="9" type="ORF">H634G_06293</name>
</gene>
<keyword evidence="10" id="KW-1185">Reference proteome</keyword>
<comment type="cofactor">
    <cofactor evidence="1 7">
        <name>Zn(2+)</name>
        <dbReference type="ChEBI" id="CHEBI:29105"/>
    </cofactor>
</comment>
<dbReference type="Proteomes" id="UP000054544">
    <property type="component" value="Unassembled WGS sequence"/>
</dbReference>
<dbReference type="SUPFAM" id="SSF50129">
    <property type="entry name" value="GroES-like"/>
    <property type="match status" value="1"/>
</dbReference>
<evidence type="ECO:0000313" key="10">
    <source>
        <dbReference type="Proteomes" id="UP000054544"/>
    </source>
</evidence>
<sequence>MASLPKTFKAVVITEANGPFKLQDVELQHPGPGQVLVKVLACGVCFSDVAVAGGHMGDVFPRTPGHEIVGDVVELGAGVSHISKGQRVGGPWHGGHDGQCRQCQRSQFQMCDNELVNGYSKDGGFAEYVLLRQEAVVRIPKDSDPAEVAPLLCAGVTVFNGIRKMHVEQGALVAVQGLGGLGHLGVQYAHKMGYEVAVLSSGDDKADFAKQLGAHHYINTKKSDGPAELKKLGGAAIIVQTAPNPEVVGKLVGGLAPGGKLLCLAPTGGVQFDTVAMVLGGLSVCGWPSGHALDSEEAIRFARTHDVKCMIEKYPFADVQKAVDSLTGYGSINDIDLSHIIVHFIIVLGLCLSLEQVW</sequence>
<dbReference type="Pfam" id="PF00107">
    <property type="entry name" value="ADH_zinc_N"/>
    <property type="match status" value="1"/>
</dbReference>
<dbReference type="InterPro" id="IPR002328">
    <property type="entry name" value="ADH_Zn_CS"/>
</dbReference>
<dbReference type="PROSITE" id="PS00059">
    <property type="entry name" value="ADH_ZINC"/>
    <property type="match status" value="1"/>
</dbReference>
<keyword evidence="6" id="KW-0520">NAD</keyword>
<proteinExistence type="inferred from homology"/>
<dbReference type="STRING" id="1291518.A0A0D9NWB1"/>
<keyword evidence="4 7" id="KW-0862">Zinc</keyword>
<evidence type="ECO:0000256" key="7">
    <source>
        <dbReference type="RuleBase" id="RU361277"/>
    </source>
</evidence>
<dbReference type="InterPro" id="IPR011032">
    <property type="entry name" value="GroES-like_sf"/>
</dbReference>
<dbReference type="Pfam" id="PF08240">
    <property type="entry name" value="ADH_N"/>
    <property type="match status" value="1"/>
</dbReference>
<evidence type="ECO:0000256" key="1">
    <source>
        <dbReference type="ARBA" id="ARBA00001947"/>
    </source>
</evidence>
<dbReference type="SMART" id="SM00829">
    <property type="entry name" value="PKS_ER"/>
    <property type="match status" value="1"/>
</dbReference>
<evidence type="ECO:0000256" key="6">
    <source>
        <dbReference type="ARBA" id="ARBA00023027"/>
    </source>
</evidence>
<dbReference type="InterPro" id="IPR013149">
    <property type="entry name" value="ADH-like_C"/>
</dbReference>
<evidence type="ECO:0000313" key="9">
    <source>
        <dbReference type="EMBL" id="KJK78121.1"/>
    </source>
</evidence>
<dbReference type="FunFam" id="3.40.50.720:FF:000039">
    <property type="entry name" value="Alcohol dehydrogenase AdhP"/>
    <property type="match status" value="1"/>
</dbReference>
<keyword evidence="5" id="KW-0560">Oxidoreductase</keyword>
<dbReference type="InterPro" id="IPR020843">
    <property type="entry name" value="ER"/>
</dbReference>
<protein>
    <recommendedName>
        <fullName evidence="8">Enoyl reductase (ER) domain-containing protein</fullName>
    </recommendedName>
</protein>
<dbReference type="GO" id="GO:0008270">
    <property type="term" value="F:zinc ion binding"/>
    <property type="evidence" value="ECO:0007669"/>
    <property type="project" value="InterPro"/>
</dbReference>
<evidence type="ECO:0000256" key="5">
    <source>
        <dbReference type="ARBA" id="ARBA00023002"/>
    </source>
</evidence>
<accession>A0A0D9NWB1</accession>
<dbReference type="InterPro" id="IPR036291">
    <property type="entry name" value="NAD(P)-bd_dom_sf"/>
</dbReference>
<evidence type="ECO:0000256" key="4">
    <source>
        <dbReference type="ARBA" id="ARBA00022833"/>
    </source>
</evidence>
<dbReference type="Gene3D" id="3.90.180.10">
    <property type="entry name" value="Medium-chain alcohol dehydrogenases, catalytic domain"/>
    <property type="match status" value="1"/>
</dbReference>
<reference evidence="10" key="1">
    <citation type="journal article" date="2014" name="BMC Genomics">
        <title>The genome sequence of the biocontrol fungus Metarhizium anisopliae and comparative genomics of Metarhizium species.</title>
        <authorList>
            <person name="Pattemore J.A."/>
            <person name="Hane J.K."/>
            <person name="Williams A.H."/>
            <person name="Wilson B.A."/>
            <person name="Stodart B.J."/>
            <person name="Ash G.J."/>
        </authorList>
    </citation>
    <scope>NUCLEOTIDE SEQUENCE [LARGE SCALE GENOMIC DNA]</scope>
    <source>
        <strain evidence="10">BRIP 53293</strain>
    </source>
</reference>
<keyword evidence="3 7" id="KW-0479">Metal-binding</keyword>
<dbReference type="Gene3D" id="3.40.50.720">
    <property type="entry name" value="NAD(P)-binding Rossmann-like Domain"/>
    <property type="match status" value="1"/>
</dbReference>
<dbReference type="EMBL" id="KE384735">
    <property type="protein sequence ID" value="KJK78121.1"/>
    <property type="molecule type" value="Genomic_DNA"/>
</dbReference>
<feature type="domain" description="Enoyl reductase (ER)" evidence="8">
    <location>
        <begin position="18"/>
        <end position="311"/>
    </location>
</feature>
<comment type="similarity">
    <text evidence="2 7">Belongs to the zinc-containing alcohol dehydrogenase family.</text>
</comment>
<dbReference type="GO" id="GO:0004022">
    <property type="term" value="F:alcohol dehydrogenase (NAD+) activity"/>
    <property type="evidence" value="ECO:0007669"/>
    <property type="project" value="TreeGrafter"/>
</dbReference>
<dbReference type="PANTHER" id="PTHR42940">
    <property type="entry name" value="ALCOHOL DEHYDROGENASE 1-RELATED"/>
    <property type="match status" value="1"/>
</dbReference>
<dbReference type="GO" id="GO:0005737">
    <property type="term" value="C:cytoplasm"/>
    <property type="evidence" value="ECO:0007669"/>
    <property type="project" value="TreeGrafter"/>
</dbReference>
<organism evidence="9 10">
    <name type="scientific">Metarhizium anisopliae BRIP 53293</name>
    <dbReference type="NCBI Taxonomy" id="1291518"/>
    <lineage>
        <taxon>Eukaryota</taxon>
        <taxon>Fungi</taxon>
        <taxon>Dikarya</taxon>
        <taxon>Ascomycota</taxon>
        <taxon>Pezizomycotina</taxon>
        <taxon>Sordariomycetes</taxon>
        <taxon>Hypocreomycetidae</taxon>
        <taxon>Hypocreales</taxon>
        <taxon>Clavicipitaceae</taxon>
        <taxon>Metarhizium</taxon>
    </lineage>
</organism>
<dbReference type="AlphaFoldDB" id="A0A0D9NWB1"/>
<name>A0A0D9NWB1_METAN</name>
<evidence type="ECO:0000256" key="2">
    <source>
        <dbReference type="ARBA" id="ARBA00008072"/>
    </source>
</evidence>
<dbReference type="SUPFAM" id="SSF51735">
    <property type="entry name" value="NAD(P)-binding Rossmann-fold domains"/>
    <property type="match status" value="1"/>
</dbReference>